<proteinExistence type="predicted"/>
<accession>A0A1M6RJ65</accession>
<dbReference type="SMART" id="SM00869">
    <property type="entry name" value="Autotransporter"/>
    <property type="match status" value="1"/>
</dbReference>
<evidence type="ECO:0000313" key="4">
    <source>
        <dbReference type="Proteomes" id="UP000184263"/>
    </source>
</evidence>
<reference evidence="3 4" key="1">
    <citation type="submission" date="2016-11" db="EMBL/GenBank/DDBJ databases">
        <authorList>
            <person name="Jaros S."/>
            <person name="Januszkiewicz K."/>
            <person name="Wedrychowicz H."/>
        </authorList>
    </citation>
    <scope>NUCLEOTIDE SEQUENCE [LARGE SCALE GENOMIC DNA]</scope>
    <source>
        <strain evidence="3 4">HD4</strain>
    </source>
</reference>
<evidence type="ECO:0000313" key="3">
    <source>
        <dbReference type="EMBL" id="SHK32397.1"/>
    </source>
</evidence>
<dbReference type="InterPro" id="IPR005546">
    <property type="entry name" value="Autotransporte_beta"/>
</dbReference>
<dbReference type="Pfam" id="PF03797">
    <property type="entry name" value="Autotransporter"/>
    <property type="match status" value="1"/>
</dbReference>
<dbReference type="SUPFAM" id="SSF103515">
    <property type="entry name" value="Autotransporter"/>
    <property type="match status" value="1"/>
</dbReference>
<feature type="domain" description="Autotransporter" evidence="2">
    <location>
        <begin position="575"/>
        <end position="843"/>
    </location>
</feature>
<evidence type="ECO:0000259" key="2">
    <source>
        <dbReference type="PROSITE" id="PS51208"/>
    </source>
</evidence>
<keyword evidence="1" id="KW-0732">Signal</keyword>
<feature type="signal peptide" evidence="1">
    <location>
        <begin position="1"/>
        <end position="31"/>
    </location>
</feature>
<dbReference type="PROSITE" id="PS51208">
    <property type="entry name" value="AUTOTRANSPORTER"/>
    <property type="match status" value="1"/>
</dbReference>
<feature type="chain" id="PRO_5013291396" evidence="1">
    <location>
        <begin position="32"/>
        <end position="843"/>
    </location>
</feature>
<dbReference type="Proteomes" id="UP000184263">
    <property type="component" value="Unassembled WGS sequence"/>
</dbReference>
<dbReference type="EMBL" id="FRBC01000002">
    <property type="protein sequence ID" value="SHK32397.1"/>
    <property type="molecule type" value="Genomic_DNA"/>
</dbReference>
<sequence length="843" mass="88321">MKMCNKMRNKKMAWLAIAVAGWLSAPGFAAAEDQTYYGWGDGSNTGNISDVNWVLDQDYDHYGGHQWFFNAYTQEGTVSNSTLTINGGTYTVDGDTSAGSGKYSNYFYGGFTRNNGSAIGNGIIINDGNFVNKSGTKQSAGIYAGNAMDKGYAASDNYVTVNGGSFEGQTFIAAGLGNRGSDATDNRVTVNDGTFEKGVYLFGARAYSTGNTDNNTVTVKGGTIGGYRAFIWGGKADDGDARSNTVNLAGGAVADLASSESIYKETFTEYEPGDAEFYGGYTLNGNAISNTVNISGGSISTSGTGLVYGGYSRTGNANDNTINVFGGSAASKLTLIGGFAAAGNASGNTINLLGGSGNGEVYLHGGMTMSSTGNATGNKIAIYIPAKLMDVCGGVYLTGNSTDGFGYNITNGGDLRTGNALYLASSGISANNIYNFETVAFHLPTSYQPGSNMLTITGTVDTDLKGTKLVLSAAGGAAIARGQTINLISTQGNILYDGQNTGTLKQGISLNYGYTLVNDSHNLQAVLGEAEVNPETKSLVETRAAQAGFLNQGADLLAADGLYQAEKASRIDGTASAGEWSPFFATQGGKYRYQTGSHVDSRGGSAILGIAREVSNKNGRLLYGLAGEYGKGRYDSYCANLHGKGDSDYAGAALFVRQKDNEGMYYEGSLRAGKTKADYSSQDFTGYAGMAVGYDTNSHYWGAHLGLGKIMSLRQNNELDVSFRYFYSHTGSDSARLSTGETYDFAAVSSHRVRLGAKLTHAFNAEGKGYLGAYFEHEFDGDAKAAVAGYSTATPSLKGNSGILEIGWLHQPKNSNFTLNLGVTAACGKQRGAAGKVGLMWKF</sequence>
<evidence type="ECO:0000256" key="1">
    <source>
        <dbReference type="SAM" id="SignalP"/>
    </source>
</evidence>
<organism evidence="3 4">
    <name type="scientific">Selenomonas ruminantium</name>
    <dbReference type="NCBI Taxonomy" id="971"/>
    <lineage>
        <taxon>Bacteria</taxon>
        <taxon>Bacillati</taxon>
        <taxon>Bacillota</taxon>
        <taxon>Negativicutes</taxon>
        <taxon>Selenomonadales</taxon>
        <taxon>Selenomonadaceae</taxon>
        <taxon>Selenomonas</taxon>
    </lineage>
</organism>
<dbReference type="Gene3D" id="2.40.128.130">
    <property type="entry name" value="Autotransporter beta-domain"/>
    <property type="match status" value="1"/>
</dbReference>
<name>A0A1M6RJ65_SELRU</name>
<dbReference type="AlphaFoldDB" id="A0A1M6RJ65"/>
<gene>
    <name evidence="3" type="ORF">SAMN05216582_10296</name>
</gene>
<dbReference type="NCBIfam" id="NF038205">
    <property type="entry name" value="Campy_LoFi_RPT"/>
    <property type="match status" value="1"/>
</dbReference>
<dbReference type="InterPro" id="IPR036709">
    <property type="entry name" value="Autotransporte_beta_dom_sf"/>
</dbReference>
<protein>
    <submittedName>
        <fullName evidence="3">Autotransporter beta-domain-containing protein</fullName>
    </submittedName>
</protein>